<organism evidence="1 2">
    <name type="scientific">Trichonephila clavipes</name>
    <name type="common">Golden silk orbweaver</name>
    <name type="synonym">Nephila clavipes</name>
    <dbReference type="NCBI Taxonomy" id="2585209"/>
    <lineage>
        <taxon>Eukaryota</taxon>
        <taxon>Metazoa</taxon>
        <taxon>Ecdysozoa</taxon>
        <taxon>Arthropoda</taxon>
        <taxon>Chelicerata</taxon>
        <taxon>Arachnida</taxon>
        <taxon>Araneae</taxon>
        <taxon>Araneomorphae</taxon>
        <taxon>Entelegynae</taxon>
        <taxon>Araneoidea</taxon>
        <taxon>Nephilidae</taxon>
        <taxon>Trichonephila</taxon>
    </lineage>
</organism>
<keyword evidence="2" id="KW-1185">Reference proteome</keyword>
<protein>
    <submittedName>
        <fullName evidence="1">Uncharacterized protein</fullName>
    </submittedName>
</protein>
<dbReference type="AlphaFoldDB" id="A0A8X6VLU6"/>
<dbReference type="Proteomes" id="UP000887159">
    <property type="component" value="Unassembled WGS sequence"/>
</dbReference>
<dbReference type="EMBL" id="BMAU01021313">
    <property type="protein sequence ID" value="GFY12279.1"/>
    <property type="molecule type" value="Genomic_DNA"/>
</dbReference>
<evidence type="ECO:0000313" key="2">
    <source>
        <dbReference type="Proteomes" id="UP000887159"/>
    </source>
</evidence>
<evidence type="ECO:0000313" key="1">
    <source>
        <dbReference type="EMBL" id="GFY12279.1"/>
    </source>
</evidence>
<sequence>MPKRKGPYLILTLRSPVTYKIADPANPDQALGTYRASALKDYQEPETERNTGFVAPLKKRGCPKRNYLLVPSRDVNGTRGGVCNTRFNTKTEM</sequence>
<proteinExistence type="predicted"/>
<reference evidence="1" key="1">
    <citation type="submission" date="2020-08" db="EMBL/GenBank/DDBJ databases">
        <title>Multicomponent nature underlies the extraordinary mechanical properties of spider dragline silk.</title>
        <authorList>
            <person name="Kono N."/>
            <person name="Nakamura H."/>
            <person name="Mori M."/>
            <person name="Yoshida Y."/>
            <person name="Ohtoshi R."/>
            <person name="Malay A.D."/>
            <person name="Moran D.A.P."/>
            <person name="Tomita M."/>
            <person name="Numata K."/>
            <person name="Arakawa K."/>
        </authorList>
    </citation>
    <scope>NUCLEOTIDE SEQUENCE</scope>
</reference>
<comment type="caution">
    <text evidence="1">The sequence shown here is derived from an EMBL/GenBank/DDBJ whole genome shotgun (WGS) entry which is preliminary data.</text>
</comment>
<accession>A0A8X6VLU6</accession>
<name>A0A8X6VLU6_TRICX</name>
<gene>
    <name evidence="1" type="ORF">TNCV_283821</name>
</gene>